<dbReference type="PANTHER" id="PTHR42850">
    <property type="entry name" value="METALLOPHOSPHOESTERASE"/>
    <property type="match status" value="1"/>
</dbReference>
<dbReference type="InterPro" id="IPR029052">
    <property type="entry name" value="Metallo-depent_PP-like"/>
</dbReference>
<dbReference type="RefSeq" id="WP_321548823.1">
    <property type="nucleotide sequence ID" value="NZ_JAXIVS010000010.1"/>
</dbReference>
<evidence type="ECO:0000259" key="1">
    <source>
        <dbReference type="Pfam" id="PF00149"/>
    </source>
</evidence>
<dbReference type="EMBL" id="JAXIVS010000010">
    <property type="protein sequence ID" value="MDY7230099.1"/>
    <property type="molecule type" value="Genomic_DNA"/>
</dbReference>
<keyword evidence="3" id="KW-1185">Reference proteome</keyword>
<accession>A0ABU5HB50</accession>
<dbReference type="PIRSF" id="PIRSF000883">
    <property type="entry name" value="Pesterase_MJ0912"/>
    <property type="match status" value="1"/>
</dbReference>
<organism evidence="2 3">
    <name type="scientific">Hyalangium rubrum</name>
    <dbReference type="NCBI Taxonomy" id="3103134"/>
    <lineage>
        <taxon>Bacteria</taxon>
        <taxon>Pseudomonadati</taxon>
        <taxon>Myxococcota</taxon>
        <taxon>Myxococcia</taxon>
        <taxon>Myxococcales</taxon>
        <taxon>Cystobacterineae</taxon>
        <taxon>Archangiaceae</taxon>
        <taxon>Hyalangium</taxon>
    </lineage>
</organism>
<dbReference type="InterPro" id="IPR004843">
    <property type="entry name" value="Calcineurin-like_PHP"/>
</dbReference>
<dbReference type="Proteomes" id="UP001291309">
    <property type="component" value="Unassembled WGS sequence"/>
</dbReference>
<dbReference type="SUPFAM" id="SSF56300">
    <property type="entry name" value="Metallo-dependent phosphatases"/>
    <property type="match status" value="1"/>
</dbReference>
<dbReference type="InterPro" id="IPR050126">
    <property type="entry name" value="Ap4A_hydrolase"/>
</dbReference>
<protein>
    <submittedName>
        <fullName evidence="2">Metallophosphoesterase family protein</fullName>
    </submittedName>
</protein>
<dbReference type="InterPro" id="IPR011152">
    <property type="entry name" value="Pesterase_MJ0912"/>
</dbReference>
<evidence type="ECO:0000313" key="2">
    <source>
        <dbReference type="EMBL" id="MDY7230099.1"/>
    </source>
</evidence>
<proteinExistence type="predicted"/>
<reference evidence="2 3" key="1">
    <citation type="submission" date="2023-12" db="EMBL/GenBank/DDBJ databases">
        <title>the genome sequence of Hyalangium sp. s54d21.</title>
        <authorList>
            <person name="Zhang X."/>
        </authorList>
    </citation>
    <scope>NUCLEOTIDE SEQUENCE [LARGE SCALE GENOMIC DNA]</scope>
    <source>
        <strain evidence="3">s54d21</strain>
    </source>
</reference>
<dbReference type="PANTHER" id="PTHR42850:SF2">
    <property type="entry name" value="BLL5683 PROTEIN"/>
    <property type="match status" value="1"/>
</dbReference>
<dbReference type="Gene3D" id="3.60.21.10">
    <property type="match status" value="1"/>
</dbReference>
<name>A0ABU5HB50_9BACT</name>
<comment type="caution">
    <text evidence="2">The sequence shown here is derived from an EMBL/GenBank/DDBJ whole genome shotgun (WGS) entry which is preliminary data.</text>
</comment>
<evidence type="ECO:0000313" key="3">
    <source>
        <dbReference type="Proteomes" id="UP001291309"/>
    </source>
</evidence>
<sequence length="286" mass="31894">MPRIAILSDIHGNLAALEAVLRDVETQKPDRIVCLGDTVGYGPFPRECFARVHEVAGLILAGNHELETAVPGDEGMEEDAREMALWSARALEGLEPWERMRSALVDGQAEALALRIEGKITWVHGAPEEPTLRYVWPGHRNHFLMLNSQLDQFLVELLGRFATPHGFCGHTHVPAVLTTYENRELFGISQDWNRTYTFVGPNTIFYVPLGTTMIGGLWSKKVVINPGSVGQPRDRDPRASWALYDGDLVTFRRVAYDVSATQAAIRALPVADSTRSYFADRLERGE</sequence>
<gene>
    <name evidence="2" type="ORF">SYV04_27135</name>
</gene>
<feature type="domain" description="Calcineurin-like phosphoesterase" evidence="1">
    <location>
        <begin position="3"/>
        <end position="174"/>
    </location>
</feature>
<dbReference type="CDD" id="cd00838">
    <property type="entry name" value="MPP_superfamily"/>
    <property type="match status" value="1"/>
</dbReference>
<dbReference type="Pfam" id="PF00149">
    <property type="entry name" value="Metallophos"/>
    <property type="match status" value="1"/>
</dbReference>